<dbReference type="Pfam" id="PF07859">
    <property type="entry name" value="Abhydrolase_3"/>
    <property type="match status" value="1"/>
</dbReference>
<feature type="domain" description="Alpha/beta hydrolase fold-3" evidence="3">
    <location>
        <begin position="325"/>
        <end position="524"/>
    </location>
</feature>
<dbReference type="Gene3D" id="3.40.50.1820">
    <property type="entry name" value="alpha/beta hydrolase"/>
    <property type="match status" value="1"/>
</dbReference>
<accession>A0ABX3SUD9</accession>
<dbReference type="Gene3D" id="1.20.1260.20">
    <property type="entry name" value="PPE superfamily"/>
    <property type="match status" value="1"/>
</dbReference>
<comment type="similarity">
    <text evidence="1">Belongs to the mycobacterial PPE family.</text>
</comment>
<organism evidence="4 5">
    <name type="scientific">Mycobacterium malmoense</name>
    <dbReference type="NCBI Taxonomy" id="1780"/>
    <lineage>
        <taxon>Bacteria</taxon>
        <taxon>Bacillati</taxon>
        <taxon>Actinomycetota</taxon>
        <taxon>Actinomycetes</taxon>
        <taxon>Mycobacteriales</taxon>
        <taxon>Mycobacteriaceae</taxon>
        <taxon>Mycobacterium</taxon>
    </lineage>
</organism>
<evidence type="ECO:0000259" key="2">
    <source>
        <dbReference type="Pfam" id="PF00823"/>
    </source>
</evidence>
<evidence type="ECO:0000313" key="4">
    <source>
        <dbReference type="EMBL" id="ORA83324.1"/>
    </source>
</evidence>
<evidence type="ECO:0008006" key="6">
    <source>
        <dbReference type="Google" id="ProtNLM"/>
    </source>
</evidence>
<evidence type="ECO:0000313" key="5">
    <source>
        <dbReference type="Proteomes" id="UP000243140"/>
    </source>
</evidence>
<dbReference type="InterPro" id="IPR038332">
    <property type="entry name" value="PPE_sf"/>
</dbReference>
<keyword evidence="5" id="KW-1185">Reference proteome</keyword>
<feature type="domain" description="PPE" evidence="2">
    <location>
        <begin position="1"/>
        <end position="161"/>
    </location>
</feature>
<dbReference type="Pfam" id="PF00823">
    <property type="entry name" value="PPE"/>
    <property type="match status" value="1"/>
</dbReference>
<comment type="caution">
    <text evidence="4">The sequence shown here is derived from an EMBL/GenBank/DDBJ whole genome shotgun (WGS) entry which is preliminary data.</text>
</comment>
<dbReference type="EMBL" id="MVHV01000008">
    <property type="protein sequence ID" value="ORA83324.1"/>
    <property type="molecule type" value="Genomic_DNA"/>
</dbReference>
<dbReference type="InterPro" id="IPR029058">
    <property type="entry name" value="AB_hydrolase_fold"/>
</dbReference>
<dbReference type="InterPro" id="IPR000030">
    <property type="entry name" value="PPE_dom"/>
</dbReference>
<protein>
    <recommendedName>
        <fullName evidence="6">Lipase</fullName>
    </recommendedName>
</protein>
<dbReference type="PANTHER" id="PTHR46766:SF1">
    <property type="entry name" value="GLUTAMINE-RICH PROTEIN 2"/>
    <property type="match status" value="1"/>
</dbReference>
<reference evidence="4 5" key="1">
    <citation type="submission" date="2017-02" db="EMBL/GenBank/DDBJ databases">
        <title>The new phylogeny of genus Mycobacterium.</title>
        <authorList>
            <person name="Tortoli E."/>
            <person name="Trovato A."/>
            <person name="Cirillo D.M."/>
        </authorList>
    </citation>
    <scope>NUCLEOTIDE SEQUENCE [LARGE SCALE GENOMIC DNA]</scope>
    <source>
        <strain evidence="4 5">IP1130001</strain>
    </source>
</reference>
<dbReference type="InterPro" id="IPR013094">
    <property type="entry name" value="AB_hydrolase_3"/>
</dbReference>
<dbReference type="PANTHER" id="PTHR46766">
    <property type="entry name" value="GLUTAMINE-RICH PROTEIN 2"/>
    <property type="match status" value="1"/>
</dbReference>
<sequence length="543" mass="55959">MWPPEVNSVLLLDGPGSGPMLSAAAAWDGISSELSATANAFSSVTSDLAGQAWQGPASASMTNTAVRYLGWLGGAAAQAGQSAAQARAAATAYEAALATIVDPGLVTANRGQLASLVTSNLFGQNAPAIAAAEAEYEQMWAQDVAAMSGYHLSASAAVTQLESWGQALEGLPGTSAQLAKTLENGFAVVEQEIQQTPTNLATVITGTANTLFVDIFGSPAAPPFSATQAGTFTGTPSLATRLEVAALWPVKDALGFFPGLETQLAVPGDPLLSLFTGNNPLFGLFLGNTPPQLLTLLLGETVQHTTYNGMSVVQITPAHPSGNYVVAIHGGAFIFPPSLFHWLDYTVMAYQTGATIEVPIYPLLQQGGTAGTVVPLMAGFISTQIAAYGAPHVSVIGDSSGGNLALAAAEYMVAQGDPVPASMVLLSPWLNLAMTNPNIAYVQDPLLSSGPAQVLGKVWAGDLPVSNYMVSPLNGSLSGLPPTTVYSGNLDILSPDVLVLQQEAAAAGAPFSFVLANGEIHDWIILTVDGPQYWPQIDQELGV</sequence>
<name>A0ABX3SUD9_MYCMA</name>
<proteinExistence type="inferred from homology"/>
<gene>
    <name evidence="4" type="ORF">BST29_10520</name>
</gene>
<dbReference type="SUPFAM" id="SSF53474">
    <property type="entry name" value="alpha/beta-Hydrolases"/>
    <property type="match status" value="1"/>
</dbReference>
<evidence type="ECO:0000259" key="3">
    <source>
        <dbReference type="Pfam" id="PF07859"/>
    </source>
</evidence>
<dbReference type="SUPFAM" id="SSF140459">
    <property type="entry name" value="PE/PPE dimer-like"/>
    <property type="match status" value="1"/>
</dbReference>
<dbReference type="Proteomes" id="UP000243140">
    <property type="component" value="Unassembled WGS sequence"/>
</dbReference>
<evidence type="ECO:0000256" key="1">
    <source>
        <dbReference type="ARBA" id="ARBA00010652"/>
    </source>
</evidence>